<evidence type="ECO:0000256" key="1">
    <source>
        <dbReference type="ARBA" id="ARBA00010371"/>
    </source>
</evidence>
<evidence type="ECO:0000313" key="6">
    <source>
        <dbReference type="Proteomes" id="UP000037511"/>
    </source>
</evidence>
<reference evidence="5 6" key="1">
    <citation type="submission" date="2015-07" db="EMBL/GenBank/DDBJ databases">
        <title>Draft genome of Achromobacter spanius.</title>
        <authorList>
            <person name="Wang X."/>
        </authorList>
    </citation>
    <scope>NUCLEOTIDE SEQUENCE [LARGE SCALE GENOMIC DNA]</scope>
    <source>
        <strain evidence="5 6">CGMCC9173</strain>
    </source>
</reference>
<dbReference type="SUPFAM" id="SSF51735">
    <property type="entry name" value="NAD(P)-binding Rossmann-fold domains"/>
    <property type="match status" value="1"/>
</dbReference>
<dbReference type="InterPro" id="IPR011032">
    <property type="entry name" value="GroES-like_sf"/>
</dbReference>
<evidence type="ECO:0000256" key="3">
    <source>
        <dbReference type="RuleBase" id="RU364000"/>
    </source>
</evidence>
<dbReference type="Pfam" id="PF00107">
    <property type="entry name" value="ADH_zinc_N"/>
    <property type="match status" value="1"/>
</dbReference>
<sequence>MKAVGFWTKGLPSSDERSLEDLQLADPAHPQGRDLLVRVHAVSVNPRDVKSRMSMAPSNGAPVVLGYDASGVVEAVGSEASLFKPGDEVYYAGVLNRQGANAELQWVDERIVGRKPATLDHATAAALPLTSLTAWEMLFDRLALPPDGGAGESLLVIGGAGGVPTMAIQIARQLTQVTVIATASRPESEAWVRTMGAHHVINHFHPLPAQLEAIEAIAPITRIFSTHTTPKNWAEMAQVIAPQGRIGLIDDPEPLDLRLMKFKSVSMHWEAMFTRPMHATADMQRQHDILNTVADLIDNKTLVSPRVASYGTINAANLRRAHAALEDGHTVGKITLAGF</sequence>
<accession>A0AAW3I2N8</accession>
<keyword evidence="2" id="KW-0521">NADP</keyword>
<comment type="similarity">
    <text evidence="1 3">Belongs to the zinc-containing alcohol dehydrogenase family. Quinone oxidoreductase subfamily.</text>
</comment>
<evidence type="ECO:0000256" key="2">
    <source>
        <dbReference type="ARBA" id="ARBA00022857"/>
    </source>
</evidence>
<keyword evidence="3" id="KW-0479">Metal-binding</keyword>
<dbReference type="RefSeq" id="WP_050448407.1">
    <property type="nucleotide sequence ID" value="NZ_LGVG01000025.1"/>
</dbReference>
<organism evidence="5 6">
    <name type="scientific">Achromobacter spanius</name>
    <dbReference type="NCBI Taxonomy" id="217203"/>
    <lineage>
        <taxon>Bacteria</taxon>
        <taxon>Pseudomonadati</taxon>
        <taxon>Pseudomonadota</taxon>
        <taxon>Betaproteobacteria</taxon>
        <taxon>Burkholderiales</taxon>
        <taxon>Alcaligenaceae</taxon>
        <taxon>Achromobacter</taxon>
    </lineage>
</organism>
<comment type="caution">
    <text evidence="5">The sequence shown here is derived from an EMBL/GenBank/DDBJ whole genome shotgun (WGS) entry which is preliminary data.</text>
</comment>
<protein>
    <recommendedName>
        <fullName evidence="3">Zinc-type alcohol dehydrogenase-like protein</fullName>
    </recommendedName>
</protein>
<keyword evidence="3" id="KW-0560">Oxidoreductase</keyword>
<dbReference type="InterPro" id="IPR013149">
    <property type="entry name" value="ADH-like_C"/>
</dbReference>
<dbReference type="SUPFAM" id="SSF50129">
    <property type="entry name" value="GroES-like"/>
    <property type="match status" value="1"/>
</dbReference>
<dbReference type="EMBL" id="LGVG01000025">
    <property type="protein sequence ID" value="KNE26205.1"/>
    <property type="molecule type" value="Genomic_DNA"/>
</dbReference>
<evidence type="ECO:0000259" key="4">
    <source>
        <dbReference type="SMART" id="SM00829"/>
    </source>
</evidence>
<dbReference type="PANTHER" id="PTHR44154:SF1">
    <property type="entry name" value="QUINONE OXIDOREDUCTASE"/>
    <property type="match status" value="1"/>
</dbReference>
<dbReference type="Gene3D" id="3.40.50.720">
    <property type="entry name" value="NAD(P)-binding Rossmann-like Domain"/>
    <property type="match status" value="1"/>
</dbReference>
<dbReference type="InterPro" id="IPR020843">
    <property type="entry name" value="ER"/>
</dbReference>
<dbReference type="Gene3D" id="3.90.180.10">
    <property type="entry name" value="Medium-chain alcohol dehydrogenases, catalytic domain"/>
    <property type="match status" value="1"/>
</dbReference>
<dbReference type="CDD" id="cd08252">
    <property type="entry name" value="AL_MDR"/>
    <property type="match status" value="1"/>
</dbReference>
<dbReference type="GO" id="GO:0008270">
    <property type="term" value="F:zinc ion binding"/>
    <property type="evidence" value="ECO:0007669"/>
    <property type="project" value="InterPro"/>
</dbReference>
<proteinExistence type="inferred from homology"/>
<keyword evidence="3" id="KW-0862">Zinc</keyword>
<gene>
    <name evidence="5" type="ORF">AFM18_18785</name>
</gene>
<dbReference type="SMART" id="SM00829">
    <property type="entry name" value="PKS_ER"/>
    <property type="match status" value="1"/>
</dbReference>
<dbReference type="GO" id="GO:0016491">
    <property type="term" value="F:oxidoreductase activity"/>
    <property type="evidence" value="ECO:0007669"/>
    <property type="project" value="UniProtKB-KW"/>
</dbReference>
<dbReference type="InterPro" id="IPR013154">
    <property type="entry name" value="ADH-like_N"/>
</dbReference>
<dbReference type="NCBIfam" id="TIGR02817">
    <property type="entry name" value="adh_fam_1"/>
    <property type="match status" value="1"/>
</dbReference>
<dbReference type="AlphaFoldDB" id="A0AAW3I2N8"/>
<evidence type="ECO:0000313" key="5">
    <source>
        <dbReference type="EMBL" id="KNE26205.1"/>
    </source>
</evidence>
<dbReference type="Pfam" id="PF08240">
    <property type="entry name" value="ADH_N"/>
    <property type="match status" value="1"/>
</dbReference>
<name>A0AAW3I2N8_9BURK</name>
<dbReference type="InterPro" id="IPR051603">
    <property type="entry name" value="Zinc-ADH_QOR/CCCR"/>
</dbReference>
<dbReference type="PANTHER" id="PTHR44154">
    <property type="entry name" value="QUINONE OXIDOREDUCTASE"/>
    <property type="match status" value="1"/>
</dbReference>
<dbReference type="InterPro" id="IPR014182">
    <property type="entry name" value="ADH_Zn_typ-1"/>
</dbReference>
<feature type="domain" description="Enoyl reductase (ER)" evidence="4">
    <location>
        <begin position="17"/>
        <end position="336"/>
    </location>
</feature>
<dbReference type="Proteomes" id="UP000037511">
    <property type="component" value="Unassembled WGS sequence"/>
</dbReference>
<dbReference type="InterPro" id="IPR036291">
    <property type="entry name" value="NAD(P)-bd_dom_sf"/>
</dbReference>